<dbReference type="SUPFAM" id="SSF54518">
    <property type="entry name" value="Tubby C-terminal domain-like"/>
    <property type="match status" value="1"/>
</dbReference>
<dbReference type="eggNOG" id="ENOG502QUU9">
    <property type="taxonomic scope" value="Eukaryota"/>
</dbReference>
<dbReference type="InterPro" id="IPR038595">
    <property type="entry name" value="LOR_sf"/>
</dbReference>
<dbReference type="OMA" id="PLLCMRE"/>
<dbReference type="OrthoDB" id="97518at2759"/>
<dbReference type="AlphaFoldDB" id="A0A087HDS4"/>
<keyword evidence="3" id="KW-1185">Reference proteome</keyword>
<dbReference type="PANTHER" id="PTHR31087">
    <property type="match status" value="1"/>
</dbReference>
<dbReference type="Gene3D" id="2.40.160.200">
    <property type="entry name" value="LURP1-related"/>
    <property type="match status" value="1"/>
</dbReference>
<organism evidence="2 3">
    <name type="scientific">Arabis alpina</name>
    <name type="common">Alpine rock-cress</name>
    <dbReference type="NCBI Taxonomy" id="50452"/>
    <lineage>
        <taxon>Eukaryota</taxon>
        <taxon>Viridiplantae</taxon>
        <taxon>Streptophyta</taxon>
        <taxon>Embryophyta</taxon>
        <taxon>Tracheophyta</taxon>
        <taxon>Spermatophyta</taxon>
        <taxon>Magnoliopsida</taxon>
        <taxon>eudicotyledons</taxon>
        <taxon>Gunneridae</taxon>
        <taxon>Pentapetalae</taxon>
        <taxon>rosids</taxon>
        <taxon>malvids</taxon>
        <taxon>Brassicales</taxon>
        <taxon>Brassicaceae</taxon>
        <taxon>Arabideae</taxon>
        <taxon>Arabis</taxon>
    </lineage>
</organism>
<dbReference type="EMBL" id="CM002871">
    <property type="protein sequence ID" value="KFK40276.1"/>
    <property type="molecule type" value="Genomic_DNA"/>
</dbReference>
<dbReference type="Pfam" id="PF04525">
    <property type="entry name" value="LOR"/>
    <property type="match status" value="1"/>
</dbReference>
<evidence type="ECO:0000313" key="2">
    <source>
        <dbReference type="EMBL" id="KFK40276.1"/>
    </source>
</evidence>
<comment type="similarity">
    <text evidence="1">Belongs to the LOR family.</text>
</comment>
<evidence type="ECO:0000313" key="3">
    <source>
        <dbReference type="Proteomes" id="UP000029120"/>
    </source>
</evidence>
<reference evidence="3" key="1">
    <citation type="journal article" date="2015" name="Nat. Plants">
        <title>Genome expansion of Arabis alpina linked with retrotransposition and reduced symmetric DNA methylation.</title>
        <authorList>
            <person name="Willing E.M."/>
            <person name="Rawat V."/>
            <person name="Mandakova T."/>
            <person name="Maumus F."/>
            <person name="James G.V."/>
            <person name="Nordstroem K.J."/>
            <person name="Becker C."/>
            <person name="Warthmann N."/>
            <person name="Chica C."/>
            <person name="Szarzynska B."/>
            <person name="Zytnicki M."/>
            <person name="Albani M.C."/>
            <person name="Kiefer C."/>
            <person name="Bergonzi S."/>
            <person name="Castaings L."/>
            <person name="Mateos J.L."/>
            <person name="Berns M.C."/>
            <person name="Bujdoso N."/>
            <person name="Piofczyk T."/>
            <person name="de Lorenzo L."/>
            <person name="Barrero-Sicilia C."/>
            <person name="Mateos I."/>
            <person name="Piednoel M."/>
            <person name="Hagmann J."/>
            <person name="Chen-Min-Tao R."/>
            <person name="Iglesias-Fernandez R."/>
            <person name="Schuster S.C."/>
            <person name="Alonso-Blanco C."/>
            <person name="Roudier F."/>
            <person name="Carbonero P."/>
            <person name="Paz-Ares J."/>
            <person name="Davis S.J."/>
            <person name="Pecinka A."/>
            <person name="Quesneville H."/>
            <person name="Colot V."/>
            <person name="Lysak M.A."/>
            <person name="Weigel D."/>
            <person name="Coupland G."/>
            <person name="Schneeberger K."/>
        </authorList>
    </citation>
    <scope>NUCLEOTIDE SEQUENCE [LARGE SCALE GENOMIC DNA]</scope>
    <source>
        <strain evidence="3">cv. Pajares</strain>
    </source>
</reference>
<protein>
    <submittedName>
        <fullName evidence="2">Uncharacterized protein</fullName>
    </submittedName>
</protein>
<name>A0A087HDS4_ARAAL</name>
<dbReference type="InterPro" id="IPR007612">
    <property type="entry name" value="LOR"/>
</dbReference>
<dbReference type="InterPro" id="IPR025659">
    <property type="entry name" value="Tubby-like_C"/>
</dbReference>
<dbReference type="PANTHER" id="PTHR31087:SF160">
    <property type="entry name" value="PROTEIN LURP-ONE-RELATED 1-RELATED"/>
    <property type="match status" value="1"/>
</dbReference>
<dbReference type="Gramene" id="KFK40276">
    <property type="protein sequence ID" value="KFK40276"/>
    <property type="gene ID" value="AALP_AA3G354100"/>
</dbReference>
<dbReference type="Proteomes" id="UP000029120">
    <property type="component" value="Chromosome 3"/>
</dbReference>
<sequence>MEQPCVYAYPPGTGPWAPQPPQPVVMIVDPKFCGPDIVNMAIVRKLLKWKSGNFEITDVNGNMLFKVNDPVFGIHDKRILLDGSGYPVLTFREKIRTLHQRWKVFRGGSTDQRNLLYTVKKTSMVQFKTKLDVFLSNNSDEKICDFKVKGTWSEDSCIVYAGETDTIIAQMDKKDGVRSMLFGKDNFSVTVSPNVDYAFIASLIVILDDVNRDAISAFSVAEQVLYF</sequence>
<proteinExistence type="inferred from homology"/>
<gene>
    <name evidence="2" type="ordered locus">AALP_Aa3g354100</name>
</gene>
<accession>A0A087HDS4</accession>
<evidence type="ECO:0000256" key="1">
    <source>
        <dbReference type="ARBA" id="ARBA00005437"/>
    </source>
</evidence>